<dbReference type="CDD" id="cd01192">
    <property type="entry name" value="INT_C_like_3"/>
    <property type="match status" value="1"/>
</dbReference>
<gene>
    <name evidence="3" type="ORF">LUCI_1761</name>
</gene>
<name>A0A498R5Y3_9FIRM</name>
<dbReference type="AlphaFoldDB" id="A0A498R5Y3"/>
<accession>A0A498R5Y3</accession>
<keyword evidence="4" id="KW-1185">Reference proteome</keyword>
<dbReference type="EMBL" id="UPPP01000064">
    <property type="protein sequence ID" value="VBB06525.1"/>
    <property type="molecule type" value="Genomic_DNA"/>
</dbReference>
<dbReference type="InterPro" id="IPR050090">
    <property type="entry name" value="Tyrosine_recombinase_XerCD"/>
</dbReference>
<reference evidence="3 4" key="1">
    <citation type="submission" date="2018-06" db="EMBL/GenBank/DDBJ databases">
        <authorList>
            <person name="Strepis N."/>
        </authorList>
    </citation>
    <scope>NUCLEOTIDE SEQUENCE [LARGE SCALE GENOMIC DNA]</scope>
    <source>
        <strain evidence="3">LUCI</strain>
    </source>
</reference>
<sequence>MELVEPIRDKKQIQGMKKYLRGQNTRDYLLFTLGINSGLRISDLLKLTVEDVIKDRITIREKKTGKAKDFPLSETCKKAIGEYLKETGLSEGALFASRKGGRPLSRVQAYRILNDAAKQRGIKEAVGTHTLRKTFGYHAYQNGVDITRIQKLLNHSTPSITLAYIGITKEELDAVYITLNL</sequence>
<protein>
    <submittedName>
        <fullName evidence="3">Phage integrase family</fullName>
    </submittedName>
</protein>
<evidence type="ECO:0000259" key="2">
    <source>
        <dbReference type="PROSITE" id="PS51898"/>
    </source>
</evidence>
<dbReference type="InterPro" id="IPR011010">
    <property type="entry name" value="DNA_brk_join_enz"/>
</dbReference>
<dbReference type="PANTHER" id="PTHR30349">
    <property type="entry name" value="PHAGE INTEGRASE-RELATED"/>
    <property type="match status" value="1"/>
</dbReference>
<dbReference type="OrthoDB" id="9788852at2"/>
<dbReference type="Pfam" id="PF00589">
    <property type="entry name" value="Phage_integrase"/>
    <property type="match status" value="1"/>
</dbReference>
<dbReference type="Gene3D" id="1.10.443.10">
    <property type="entry name" value="Intergrase catalytic core"/>
    <property type="match status" value="1"/>
</dbReference>
<dbReference type="Proteomes" id="UP000277811">
    <property type="component" value="Unassembled WGS sequence"/>
</dbReference>
<evidence type="ECO:0000313" key="4">
    <source>
        <dbReference type="Proteomes" id="UP000277811"/>
    </source>
</evidence>
<feature type="domain" description="Tyr recombinase" evidence="2">
    <location>
        <begin position="2"/>
        <end position="177"/>
    </location>
</feature>
<evidence type="ECO:0000313" key="3">
    <source>
        <dbReference type="EMBL" id="VBB06525.1"/>
    </source>
</evidence>
<evidence type="ECO:0000256" key="1">
    <source>
        <dbReference type="ARBA" id="ARBA00023172"/>
    </source>
</evidence>
<keyword evidence="1" id="KW-0233">DNA recombination</keyword>
<organism evidence="3 4">
    <name type="scientific">Lucifera butyrica</name>
    <dbReference type="NCBI Taxonomy" id="1351585"/>
    <lineage>
        <taxon>Bacteria</taxon>
        <taxon>Bacillati</taxon>
        <taxon>Bacillota</taxon>
        <taxon>Negativicutes</taxon>
        <taxon>Veillonellales</taxon>
        <taxon>Veillonellaceae</taxon>
        <taxon>Lucifera</taxon>
    </lineage>
</organism>
<dbReference type="GO" id="GO:0003677">
    <property type="term" value="F:DNA binding"/>
    <property type="evidence" value="ECO:0007669"/>
    <property type="project" value="InterPro"/>
</dbReference>
<dbReference type="GO" id="GO:0015074">
    <property type="term" value="P:DNA integration"/>
    <property type="evidence" value="ECO:0007669"/>
    <property type="project" value="InterPro"/>
</dbReference>
<dbReference type="SUPFAM" id="SSF56349">
    <property type="entry name" value="DNA breaking-rejoining enzymes"/>
    <property type="match status" value="1"/>
</dbReference>
<proteinExistence type="predicted"/>
<dbReference type="PANTHER" id="PTHR30349:SF82">
    <property type="entry name" value="INTEGRASE_RECOMBINASE YOEC-RELATED"/>
    <property type="match status" value="1"/>
</dbReference>
<dbReference type="InterPro" id="IPR013762">
    <property type="entry name" value="Integrase-like_cat_sf"/>
</dbReference>
<dbReference type="RefSeq" id="WP_122627471.1">
    <property type="nucleotide sequence ID" value="NZ_UPPP01000064.1"/>
</dbReference>
<dbReference type="PROSITE" id="PS51898">
    <property type="entry name" value="TYR_RECOMBINASE"/>
    <property type="match status" value="1"/>
</dbReference>
<dbReference type="GO" id="GO:0006310">
    <property type="term" value="P:DNA recombination"/>
    <property type="evidence" value="ECO:0007669"/>
    <property type="project" value="UniProtKB-KW"/>
</dbReference>
<dbReference type="InterPro" id="IPR002104">
    <property type="entry name" value="Integrase_catalytic"/>
</dbReference>